<evidence type="ECO:0000256" key="4">
    <source>
        <dbReference type="ARBA" id="ARBA00022908"/>
    </source>
</evidence>
<dbReference type="InterPro" id="IPR002104">
    <property type="entry name" value="Integrase_catalytic"/>
</dbReference>
<evidence type="ECO:0000313" key="12">
    <source>
        <dbReference type="EMBL" id="ALS96904.1"/>
    </source>
</evidence>
<dbReference type="FunFam" id="1.10.443.10:FF:000007">
    <property type="entry name" value="Tyrosine recombinase XerC"/>
    <property type="match status" value="1"/>
</dbReference>
<dbReference type="PROSITE" id="PS51898">
    <property type="entry name" value="TYR_RECOMBINASE"/>
    <property type="match status" value="1"/>
</dbReference>
<keyword evidence="3" id="KW-0963">Cytoplasm</keyword>
<evidence type="ECO:0000256" key="5">
    <source>
        <dbReference type="ARBA" id="ARBA00023125"/>
    </source>
</evidence>
<evidence type="ECO:0000256" key="8">
    <source>
        <dbReference type="ARBA" id="ARBA00038613"/>
    </source>
</evidence>
<reference evidence="12 13" key="1">
    <citation type="submission" date="2015-12" db="EMBL/GenBank/DDBJ databases">
        <title>Complete genome of Lacimicrobium alkaliphilum KCTC 32984.</title>
        <authorList>
            <person name="Kim S.-G."/>
            <person name="Lee Y.-J."/>
        </authorList>
    </citation>
    <scope>NUCLEOTIDE SEQUENCE [LARGE SCALE GENOMIC DNA]</scope>
    <source>
        <strain evidence="12 13">YelD216</strain>
    </source>
</reference>
<name>A0A0U3AVE2_9ALTE</name>
<dbReference type="InterPro" id="IPR013762">
    <property type="entry name" value="Integrase-like_cat_sf"/>
</dbReference>
<evidence type="ECO:0000256" key="9">
    <source>
        <dbReference type="PROSITE-ProRule" id="PRU01248"/>
    </source>
</evidence>
<dbReference type="InterPro" id="IPR011946">
    <property type="entry name" value="Integrase_integron-type"/>
</dbReference>
<accession>A0A0U3AVE2</accession>
<dbReference type="InterPro" id="IPR011010">
    <property type="entry name" value="DNA_brk_join_enz"/>
</dbReference>
<dbReference type="KEGG" id="lal:AT746_00500"/>
<evidence type="ECO:0000259" key="11">
    <source>
        <dbReference type="PROSITE" id="PS51900"/>
    </source>
</evidence>
<comment type="subcellular location">
    <subcellularLocation>
        <location evidence="1">Cytoplasm</location>
    </subcellularLocation>
</comment>
<evidence type="ECO:0000313" key="13">
    <source>
        <dbReference type="Proteomes" id="UP000068447"/>
    </source>
</evidence>
<dbReference type="SUPFAM" id="SSF56349">
    <property type="entry name" value="DNA breaking-rejoining enzymes"/>
    <property type="match status" value="1"/>
</dbReference>
<dbReference type="InterPro" id="IPR004107">
    <property type="entry name" value="Integrase_SAM-like_N"/>
</dbReference>
<dbReference type="STRING" id="1526571.AT746_00500"/>
<dbReference type="GO" id="GO:0003677">
    <property type="term" value="F:DNA binding"/>
    <property type="evidence" value="ECO:0007669"/>
    <property type="project" value="UniProtKB-UniRule"/>
</dbReference>
<feature type="domain" description="Tyr recombinase" evidence="10">
    <location>
        <begin position="102"/>
        <end position="316"/>
    </location>
</feature>
<evidence type="ECO:0000256" key="6">
    <source>
        <dbReference type="ARBA" id="ARBA00023172"/>
    </source>
</evidence>
<dbReference type="Pfam" id="PF00589">
    <property type="entry name" value="Phage_integrase"/>
    <property type="match status" value="1"/>
</dbReference>
<feature type="domain" description="Core-binding (CB)" evidence="11">
    <location>
        <begin position="5"/>
        <end position="84"/>
    </location>
</feature>
<dbReference type="GO" id="GO:0005737">
    <property type="term" value="C:cytoplasm"/>
    <property type="evidence" value="ECO:0007669"/>
    <property type="project" value="UniProtKB-SubCell"/>
</dbReference>
<dbReference type="InterPro" id="IPR010998">
    <property type="entry name" value="Integrase_recombinase_N"/>
</dbReference>
<gene>
    <name evidence="12" type="ORF">AT746_00500</name>
</gene>
<evidence type="ECO:0000256" key="7">
    <source>
        <dbReference type="ARBA" id="ARBA00037721"/>
    </source>
</evidence>
<dbReference type="NCBIfam" id="TIGR02249">
    <property type="entry name" value="integrase_gron"/>
    <property type="match status" value="1"/>
</dbReference>
<protein>
    <submittedName>
        <fullName evidence="12">Integrase</fullName>
    </submittedName>
</protein>
<sequence>MAKSLFLKSVAEQMYARRYAKRTIETYIKWISSFIHFHQMRHPVQMGDTEVELYLNHLVNELDVAAGTQAAALNALVFLYKEVVKQPLSLKLNFVKSQRQQKLPVVITQPEMRQLLAHIPAQQKLPVSLLYASGLRLMESVRLRVQDIDFDYKSVRVWNGKGGKHRVVTLASELIADLRRQIMLVEQYLHADLANPHYAGVWMPHRLRVKYPQSKNQLGWQYLFPSRQVSVDPETATVRRHHIDETSVRKAVVRAARQAGIKKHVTPHTLRHSFATHLLQSGADIRTVQDQLGHADLRTTQIYTHILQRGGHGVVSPFSHL</sequence>
<evidence type="ECO:0000259" key="10">
    <source>
        <dbReference type="PROSITE" id="PS51898"/>
    </source>
</evidence>
<organism evidence="12 13">
    <name type="scientific">Lacimicrobium alkaliphilum</name>
    <dbReference type="NCBI Taxonomy" id="1526571"/>
    <lineage>
        <taxon>Bacteria</taxon>
        <taxon>Pseudomonadati</taxon>
        <taxon>Pseudomonadota</taxon>
        <taxon>Gammaproteobacteria</taxon>
        <taxon>Alteromonadales</taxon>
        <taxon>Alteromonadaceae</taxon>
        <taxon>Lacimicrobium</taxon>
    </lineage>
</organism>
<comment type="subunit">
    <text evidence="8">Forms a cyclic heterotetrameric complex composed of two molecules of XerC and two molecules of XerD.</text>
</comment>
<dbReference type="RefSeq" id="WP_062474912.1">
    <property type="nucleotide sequence ID" value="NZ_CP013650.1"/>
</dbReference>
<evidence type="ECO:0000256" key="2">
    <source>
        <dbReference type="ARBA" id="ARBA00008857"/>
    </source>
</evidence>
<dbReference type="InterPro" id="IPR050090">
    <property type="entry name" value="Tyrosine_recombinase_XerCD"/>
</dbReference>
<dbReference type="PANTHER" id="PTHR30349">
    <property type="entry name" value="PHAGE INTEGRASE-RELATED"/>
    <property type="match status" value="1"/>
</dbReference>
<keyword evidence="13" id="KW-1185">Reference proteome</keyword>
<keyword evidence="6" id="KW-0233">DNA recombination</keyword>
<dbReference type="AlphaFoldDB" id="A0A0U3AVE2"/>
<comment type="similarity">
    <text evidence="2">Belongs to the 'phage' integrase family.</text>
</comment>
<proteinExistence type="inferred from homology"/>
<dbReference type="Proteomes" id="UP000068447">
    <property type="component" value="Chromosome"/>
</dbReference>
<dbReference type="GO" id="GO:0015074">
    <property type="term" value="P:DNA integration"/>
    <property type="evidence" value="ECO:0007669"/>
    <property type="project" value="UniProtKB-KW"/>
</dbReference>
<dbReference type="PANTHER" id="PTHR30349:SF64">
    <property type="entry name" value="PROPHAGE INTEGRASE INTD-RELATED"/>
    <property type="match status" value="1"/>
</dbReference>
<keyword evidence="4" id="KW-0229">DNA integration</keyword>
<comment type="function">
    <text evidence="7">Site-specific tyrosine recombinase, which acts by catalyzing the cutting and rejoining of the recombining DNA molecules. The XerC-XerD complex is essential to convert dimers of the bacterial chromosome into monomers to permit their segregation at cell division. It also contributes to the segregational stability of plasmids.</text>
</comment>
<dbReference type="OrthoDB" id="9801717at2"/>
<evidence type="ECO:0000256" key="1">
    <source>
        <dbReference type="ARBA" id="ARBA00004496"/>
    </source>
</evidence>
<dbReference type="Pfam" id="PF13495">
    <property type="entry name" value="Phage_int_SAM_4"/>
    <property type="match status" value="1"/>
</dbReference>
<keyword evidence="5 9" id="KW-0238">DNA-binding</keyword>
<dbReference type="InterPro" id="IPR044068">
    <property type="entry name" value="CB"/>
</dbReference>
<dbReference type="GO" id="GO:0006310">
    <property type="term" value="P:DNA recombination"/>
    <property type="evidence" value="ECO:0007669"/>
    <property type="project" value="UniProtKB-KW"/>
</dbReference>
<dbReference type="Gene3D" id="1.10.443.10">
    <property type="entry name" value="Intergrase catalytic core"/>
    <property type="match status" value="1"/>
</dbReference>
<dbReference type="PROSITE" id="PS51900">
    <property type="entry name" value="CB"/>
    <property type="match status" value="1"/>
</dbReference>
<dbReference type="EMBL" id="CP013650">
    <property type="protein sequence ID" value="ALS96904.1"/>
    <property type="molecule type" value="Genomic_DNA"/>
</dbReference>
<evidence type="ECO:0000256" key="3">
    <source>
        <dbReference type="ARBA" id="ARBA00022490"/>
    </source>
</evidence>
<dbReference type="Gene3D" id="1.10.150.130">
    <property type="match status" value="1"/>
</dbReference>